<gene>
    <name evidence="1" type="ORF">MGAL_10B083355</name>
</gene>
<sequence length="74" mass="8662">MWTIIIGPTNTRSAKILNSKNYIKLQRIKSRKSCQNELPEGQELSPQKPTGLCYLQHVQCCNPWKKHLLVLTWR</sequence>
<organism evidence="1 2">
    <name type="scientific">Mytilus galloprovincialis</name>
    <name type="common">Mediterranean mussel</name>
    <dbReference type="NCBI Taxonomy" id="29158"/>
    <lineage>
        <taxon>Eukaryota</taxon>
        <taxon>Metazoa</taxon>
        <taxon>Spiralia</taxon>
        <taxon>Lophotrochozoa</taxon>
        <taxon>Mollusca</taxon>
        <taxon>Bivalvia</taxon>
        <taxon>Autobranchia</taxon>
        <taxon>Pteriomorphia</taxon>
        <taxon>Mytilida</taxon>
        <taxon>Mytiloidea</taxon>
        <taxon>Mytilidae</taxon>
        <taxon>Mytilinae</taxon>
        <taxon>Mytilus</taxon>
    </lineage>
</organism>
<keyword evidence="2" id="KW-1185">Reference proteome</keyword>
<accession>A0A8B6FA80</accession>
<comment type="caution">
    <text evidence="1">The sequence shown here is derived from an EMBL/GenBank/DDBJ whole genome shotgun (WGS) entry which is preliminary data.</text>
</comment>
<evidence type="ECO:0000313" key="1">
    <source>
        <dbReference type="EMBL" id="VDI45805.1"/>
    </source>
</evidence>
<protein>
    <submittedName>
        <fullName evidence="1">Uncharacterized protein</fullName>
    </submittedName>
</protein>
<reference evidence="1" key="1">
    <citation type="submission" date="2018-11" db="EMBL/GenBank/DDBJ databases">
        <authorList>
            <person name="Alioto T."/>
            <person name="Alioto T."/>
        </authorList>
    </citation>
    <scope>NUCLEOTIDE SEQUENCE</scope>
</reference>
<dbReference type="EMBL" id="UYJE01006409">
    <property type="protein sequence ID" value="VDI45805.1"/>
    <property type="molecule type" value="Genomic_DNA"/>
</dbReference>
<dbReference type="AlphaFoldDB" id="A0A8B6FA80"/>
<evidence type="ECO:0000313" key="2">
    <source>
        <dbReference type="Proteomes" id="UP000596742"/>
    </source>
</evidence>
<name>A0A8B6FA80_MYTGA</name>
<dbReference type="Proteomes" id="UP000596742">
    <property type="component" value="Unassembled WGS sequence"/>
</dbReference>
<proteinExistence type="predicted"/>